<dbReference type="InterPro" id="IPR023867">
    <property type="entry name" value="Sulphatase_maturase_rSAM"/>
</dbReference>
<accession>A0A1I0B948</accession>
<dbReference type="InterPro" id="IPR013785">
    <property type="entry name" value="Aldolase_TIM"/>
</dbReference>
<evidence type="ECO:0000313" key="10">
    <source>
        <dbReference type="Proteomes" id="UP000199800"/>
    </source>
</evidence>
<organism evidence="9 10">
    <name type="scientific">[Clostridium] polysaccharolyticum</name>
    <dbReference type="NCBI Taxonomy" id="29364"/>
    <lineage>
        <taxon>Bacteria</taxon>
        <taxon>Bacillati</taxon>
        <taxon>Bacillota</taxon>
        <taxon>Clostridia</taxon>
        <taxon>Lachnospirales</taxon>
        <taxon>Lachnospiraceae</taxon>
    </lineage>
</organism>
<dbReference type="OrthoDB" id="9763993at2"/>
<keyword evidence="4" id="KW-0479">Metal-binding</keyword>
<dbReference type="GO" id="GO:0051539">
    <property type="term" value="F:4 iron, 4 sulfur cluster binding"/>
    <property type="evidence" value="ECO:0007669"/>
    <property type="project" value="UniProtKB-KW"/>
</dbReference>
<dbReference type="SFLD" id="SFLDG01384">
    <property type="entry name" value="thioether_bond_formation_requi"/>
    <property type="match status" value="1"/>
</dbReference>
<dbReference type="CDD" id="cd01335">
    <property type="entry name" value="Radical_SAM"/>
    <property type="match status" value="1"/>
</dbReference>
<dbReference type="InterPro" id="IPR000385">
    <property type="entry name" value="MoaA_NifB_PqqE_Fe-S-bd_CS"/>
</dbReference>
<keyword evidence="2" id="KW-0004">4Fe-4S</keyword>
<name>A0A1I0B948_9FIRM</name>
<evidence type="ECO:0000259" key="8">
    <source>
        <dbReference type="PROSITE" id="PS51918"/>
    </source>
</evidence>
<reference evidence="9 10" key="1">
    <citation type="submission" date="2016-10" db="EMBL/GenBank/DDBJ databases">
        <authorList>
            <person name="de Groot N.N."/>
        </authorList>
    </citation>
    <scope>NUCLEOTIDE SEQUENCE [LARGE SCALE GENOMIC DNA]</scope>
    <source>
        <strain evidence="9 10">DSM 1801</strain>
    </source>
</reference>
<dbReference type="PROSITE" id="PS01305">
    <property type="entry name" value="MOAA_NIFB_PQQE"/>
    <property type="match status" value="1"/>
</dbReference>
<dbReference type="RefSeq" id="WP_092477378.1">
    <property type="nucleotide sequence ID" value="NZ_FOHN01000007.1"/>
</dbReference>
<dbReference type="Pfam" id="PF04055">
    <property type="entry name" value="Radical_SAM"/>
    <property type="match status" value="1"/>
</dbReference>
<keyword evidence="10" id="KW-1185">Reference proteome</keyword>
<evidence type="ECO:0000256" key="5">
    <source>
        <dbReference type="ARBA" id="ARBA00023004"/>
    </source>
</evidence>
<comment type="cofactor">
    <cofactor evidence="1">
        <name>[4Fe-4S] cluster</name>
        <dbReference type="ChEBI" id="CHEBI:49883"/>
    </cofactor>
</comment>
<sequence length="469" mass="55056">MRGFRFETENGCKYLYDDETGYILPLINDDITEEYEEKYKELKRVCSFQPKEDVTIENVKRHLHDEANGFRQLILEVASGCNLRCKYCIYSEHYPAYKTYTNQFMKEETALKAIDYYLSNFQKSHKINPTRIPNIGFYGGEPLLNFDVMKAVVNYTEKKCKNILFHVTTNGLLLNEQVQDFLVENDFSVTVSLDGNKENHDRNRVTPDGQGSFEQVFGNIQKFRKRYPDYSKLGISLCYDIKSNFKDIEEFMNKEKIFVTKMSLIDTHNTTYYKQFTNKDYEQFMKQKALYEDNFKKASMEHSIDKSSFLFTYLGIDYSEFAFHSVYNEKRPSIIPNSGSCVPGEKLYVSIDGRIHMCEKINSDFFIGDVDNGLNYEKIVEIIKEYNEVFKTRCDYCNVSRFCNICFAQCCEENAFNKPVGECKEFERSIIEKMTKYVSLLEENPGLFDDVTLDYYNNLYEKVGGCFEL</sequence>
<keyword evidence="3" id="KW-0949">S-adenosyl-L-methionine</keyword>
<dbReference type="GO" id="GO:0032324">
    <property type="term" value="P:molybdopterin cofactor biosynthetic process"/>
    <property type="evidence" value="ECO:0007669"/>
    <property type="project" value="UniProtKB-ARBA"/>
</dbReference>
<proteinExistence type="inferred from homology"/>
<dbReference type="InterPro" id="IPR058240">
    <property type="entry name" value="rSAM_sf"/>
</dbReference>
<gene>
    <name evidence="9" type="ORF">SAMN04487772_10725</name>
</gene>
<dbReference type="GO" id="GO:0046872">
    <property type="term" value="F:metal ion binding"/>
    <property type="evidence" value="ECO:0007669"/>
    <property type="project" value="UniProtKB-KW"/>
</dbReference>
<evidence type="ECO:0000256" key="4">
    <source>
        <dbReference type="ARBA" id="ARBA00022723"/>
    </source>
</evidence>
<evidence type="ECO:0000256" key="2">
    <source>
        <dbReference type="ARBA" id="ARBA00022485"/>
    </source>
</evidence>
<dbReference type="EMBL" id="FOHN01000007">
    <property type="protein sequence ID" value="SET03311.1"/>
    <property type="molecule type" value="Genomic_DNA"/>
</dbReference>
<dbReference type="SUPFAM" id="SSF102114">
    <property type="entry name" value="Radical SAM enzymes"/>
    <property type="match status" value="1"/>
</dbReference>
<evidence type="ECO:0000256" key="3">
    <source>
        <dbReference type="ARBA" id="ARBA00022691"/>
    </source>
</evidence>
<evidence type="ECO:0000256" key="1">
    <source>
        <dbReference type="ARBA" id="ARBA00001966"/>
    </source>
</evidence>
<dbReference type="SFLD" id="SFLDG01067">
    <property type="entry name" value="SPASM/twitch_domain_containing"/>
    <property type="match status" value="1"/>
</dbReference>
<dbReference type="SFLD" id="SFLDG01386">
    <property type="entry name" value="main_SPASM_domain-containing"/>
    <property type="match status" value="1"/>
</dbReference>
<evidence type="ECO:0000313" key="9">
    <source>
        <dbReference type="EMBL" id="SET03311.1"/>
    </source>
</evidence>
<comment type="similarity">
    <text evidence="7">Belongs to the radical SAM superfamily. Anaerobic sulfatase-maturating enzyme family.</text>
</comment>
<evidence type="ECO:0000256" key="6">
    <source>
        <dbReference type="ARBA" id="ARBA00023014"/>
    </source>
</evidence>
<dbReference type="Proteomes" id="UP000199800">
    <property type="component" value="Unassembled WGS sequence"/>
</dbReference>
<dbReference type="PROSITE" id="PS51918">
    <property type="entry name" value="RADICAL_SAM"/>
    <property type="match status" value="1"/>
</dbReference>
<dbReference type="PANTHER" id="PTHR43273:SF3">
    <property type="entry name" value="ANAEROBIC SULFATASE-MATURATING ENZYME HOMOLOG ASLB-RELATED"/>
    <property type="match status" value="1"/>
</dbReference>
<dbReference type="Gene3D" id="3.20.20.70">
    <property type="entry name" value="Aldolase class I"/>
    <property type="match status" value="1"/>
</dbReference>
<dbReference type="AlphaFoldDB" id="A0A1I0B948"/>
<evidence type="ECO:0000256" key="7">
    <source>
        <dbReference type="ARBA" id="ARBA00023601"/>
    </source>
</evidence>
<keyword evidence="5" id="KW-0408">Iron</keyword>
<dbReference type="InterPro" id="IPR006638">
    <property type="entry name" value="Elp3/MiaA/NifB-like_rSAM"/>
</dbReference>
<dbReference type="PANTHER" id="PTHR43273">
    <property type="entry name" value="ANAEROBIC SULFATASE-MATURATING ENZYME HOMOLOG ASLB-RELATED"/>
    <property type="match status" value="1"/>
</dbReference>
<dbReference type="InterPro" id="IPR007197">
    <property type="entry name" value="rSAM"/>
</dbReference>
<protein>
    <recommendedName>
        <fullName evidence="8">Radical SAM core domain-containing protein</fullName>
    </recommendedName>
</protein>
<dbReference type="SMART" id="SM00729">
    <property type="entry name" value="Elp3"/>
    <property type="match status" value="1"/>
</dbReference>
<keyword evidence="6" id="KW-0411">Iron-sulfur</keyword>
<feature type="domain" description="Radical SAM core" evidence="8">
    <location>
        <begin position="67"/>
        <end position="305"/>
    </location>
</feature>
<dbReference type="SFLD" id="SFLDS00029">
    <property type="entry name" value="Radical_SAM"/>
    <property type="match status" value="1"/>
</dbReference>
<dbReference type="GO" id="GO:0016491">
    <property type="term" value="F:oxidoreductase activity"/>
    <property type="evidence" value="ECO:0007669"/>
    <property type="project" value="InterPro"/>
</dbReference>
<dbReference type="STRING" id="29364.SAMN04487772_10725"/>